<dbReference type="SUPFAM" id="SSF56436">
    <property type="entry name" value="C-type lectin-like"/>
    <property type="match status" value="1"/>
</dbReference>
<dbReference type="STRING" id="999810.G2XPE5"/>
<dbReference type="AlphaFoldDB" id="G2XPE5"/>
<reference evidence="3" key="1">
    <citation type="journal article" date="2011" name="PLoS Genet.">
        <title>Genomic analysis of the necrotrophic fungal pathogens Sclerotinia sclerotiorum and Botrytis cinerea.</title>
        <authorList>
            <person name="Amselem J."/>
            <person name="Cuomo C.A."/>
            <person name="van Kan J.A."/>
            <person name="Viaud M."/>
            <person name="Benito E.P."/>
            <person name="Couloux A."/>
            <person name="Coutinho P.M."/>
            <person name="de Vries R.P."/>
            <person name="Dyer P.S."/>
            <person name="Fillinger S."/>
            <person name="Fournier E."/>
            <person name="Gout L."/>
            <person name="Hahn M."/>
            <person name="Kohn L."/>
            <person name="Lapalu N."/>
            <person name="Plummer K.M."/>
            <person name="Pradier J.M."/>
            <person name="Quevillon E."/>
            <person name="Sharon A."/>
            <person name="Simon A."/>
            <person name="ten Have A."/>
            <person name="Tudzynski B."/>
            <person name="Tudzynski P."/>
            <person name="Wincker P."/>
            <person name="Andrew M."/>
            <person name="Anthouard V."/>
            <person name="Beever R.E."/>
            <person name="Beffa R."/>
            <person name="Benoit I."/>
            <person name="Bouzid O."/>
            <person name="Brault B."/>
            <person name="Chen Z."/>
            <person name="Choquer M."/>
            <person name="Collemare J."/>
            <person name="Cotton P."/>
            <person name="Danchin E.G."/>
            <person name="Da Silva C."/>
            <person name="Gautier A."/>
            <person name="Giraud C."/>
            <person name="Giraud T."/>
            <person name="Gonzalez C."/>
            <person name="Grossetete S."/>
            <person name="Guldener U."/>
            <person name="Henrissat B."/>
            <person name="Howlett B.J."/>
            <person name="Kodira C."/>
            <person name="Kretschmer M."/>
            <person name="Lappartient A."/>
            <person name="Leroch M."/>
            <person name="Levis C."/>
            <person name="Mauceli E."/>
            <person name="Neuveglise C."/>
            <person name="Oeser B."/>
            <person name="Pearson M."/>
            <person name="Poulain J."/>
            <person name="Poussereau N."/>
            <person name="Quesneville H."/>
            <person name="Rascle C."/>
            <person name="Schumacher J."/>
            <person name="Segurens B."/>
            <person name="Sexton A."/>
            <person name="Silva E."/>
            <person name="Sirven C."/>
            <person name="Soanes D.M."/>
            <person name="Talbot N.J."/>
            <person name="Templeton M."/>
            <person name="Yandava C."/>
            <person name="Yarden O."/>
            <person name="Zeng Q."/>
            <person name="Rollins J.A."/>
            <person name="Lebrun M.H."/>
            <person name="Dickman M."/>
        </authorList>
    </citation>
    <scope>NUCLEOTIDE SEQUENCE [LARGE SCALE GENOMIC DNA]</scope>
    <source>
        <strain evidence="3">T4</strain>
    </source>
</reference>
<accession>G2XPE5</accession>
<dbReference type="OrthoDB" id="659at2759"/>
<dbReference type="SUPFAM" id="SSF52540">
    <property type="entry name" value="P-loop containing nucleoside triphosphate hydrolases"/>
    <property type="match status" value="2"/>
</dbReference>
<dbReference type="eggNOG" id="ENOG502RC49">
    <property type="taxonomic scope" value="Eukaryota"/>
</dbReference>
<evidence type="ECO:0000313" key="2">
    <source>
        <dbReference type="EMBL" id="CCD42751.1"/>
    </source>
</evidence>
<dbReference type="InterPro" id="IPR042095">
    <property type="entry name" value="SUMF_sf"/>
</dbReference>
<sequence length="606" mass="67347">MTSIEEHIATAAALGSLPLLISPSGENIPLSTGYIPLLTNHTLKEKSRKEPRKQNRDGEKGSPIYFSALELVHDNQFLLLAGPSGSGKTTFAKHLAFRIATTTTESIGGGFIVRNSPTDVLDESWEFEGIDMIPCYFCISSVSQFSTLLQETLPQLIGSCKDSSKSFCLLIILDSIECLGEDGPSLLKSMVHLIQYQKQASVKLLVLGESSVVKNWILDSKITKHDISPLSQVKRRMFLRNITGINVEYTDIEIGIGEAASLPPYFALALETSHGGEKAEELLDEWLHAVLSENYNDRRITREALDHSIREAEQGIRTPFSCRLKIANPAIFSKAIQHLLAARQLIEEDAQIAIDLFHRNPFLSEPIIRSWLVRLRDVGNPELLASLEGLVAGSGVDAQLGALLQAGRTLSQLGDPRDLTSLTTVPFNTFTIVVNGDYAIFTQETGRKWNSPESSSPSTENFPATDLTWYDAHAYCSWLTTRWKASEKIALDEEVRLPTEPEWEIAARGSQTSGNETESTYAWGTERNAGYVNYKDLLLNERYTVGLFPKNISPHGCFDMVGNVWEWCNSSWGEDLNTSSLPYPYQEDDGRENVDADAEIRRVIRG</sequence>
<dbReference type="EMBL" id="FQ790248">
    <property type="protein sequence ID" value="CCD42751.1"/>
    <property type="molecule type" value="Genomic_DNA"/>
</dbReference>
<dbReference type="GO" id="GO:0120147">
    <property type="term" value="F:formylglycine-generating oxidase activity"/>
    <property type="evidence" value="ECO:0007669"/>
    <property type="project" value="TreeGrafter"/>
</dbReference>
<dbReference type="PANTHER" id="PTHR23150:SF19">
    <property type="entry name" value="FORMYLGLYCINE-GENERATING ENZYME"/>
    <property type="match status" value="1"/>
</dbReference>
<dbReference type="Gene3D" id="3.40.50.300">
    <property type="entry name" value="P-loop containing nucleotide triphosphate hydrolases"/>
    <property type="match status" value="1"/>
</dbReference>
<dbReference type="Proteomes" id="UP000008177">
    <property type="component" value="Unplaced contigs"/>
</dbReference>
<dbReference type="PANTHER" id="PTHR23150">
    <property type="entry name" value="SULFATASE MODIFYING FACTOR 1, 2"/>
    <property type="match status" value="1"/>
</dbReference>
<feature type="domain" description="Sulfatase-modifying factor enzyme-like" evidence="1">
    <location>
        <begin position="436"/>
        <end position="586"/>
    </location>
</feature>
<evidence type="ECO:0000313" key="3">
    <source>
        <dbReference type="Proteomes" id="UP000008177"/>
    </source>
</evidence>
<organism evidence="2 3">
    <name type="scientific">Botryotinia fuckeliana (strain T4)</name>
    <name type="common">Noble rot fungus</name>
    <name type="synonym">Botrytis cinerea</name>
    <dbReference type="NCBI Taxonomy" id="999810"/>
    <lineage>
        <taxon>Eukaryota</taxon>
        <taxon>Fungi</taxon>
        <taxon>Dikarya</taxon>
        <taxon>Ascomycota</taxon>
        <taxon>Pezizomycotina</taxon>
        <taxon>Leotiomycetes</taxon>
        <taxon>Helotiales</taxon>
        <taxon>Sclerotiniaceae</taxon>
        <taxon>Botrytis</taxon>
    </lineage>
</organism>
<dbReference type="Pfam" id="PF03781">
    <property type="entry name" value="FGE-sulfatase"/>
    <property type="match status" value="1"/>
</dbReference>
<dbReference type="HOGENOM" id="CLU_025140_0_0_1"/>
<proteinExistence type="predicted"/>
<dbReference type="InterPro" id="IPR051043">
    <property type="entry name" value="Sulfatase_Mod_Factor_Kinase"/>
</dbReference>
<evidence type="ECO:0000259" key="1">
    <source>
        <dbReference type="Pfam" id="PF03781"/>
    </source>
</evidence>
<dbReference type="InParanoid" id="G2XPE5"/>
<dbReference type="Gene3D" id="3.90.1580.10">
    <property type="entry name" value="paralog of FGE (formylglycine-generating enzyme)"/>
    <property type="match status" value="1"/>
</dbReference>
<dbReference type="InterPro" id="IPR005532">
    <property type="entry name" value="SUMF_dom"/>
</dbReference>
<name>G2XPE5_BOTF4</name>
<protein>
    <recommendedName>
        <fullName evidence="1">Sulfatase-modifying factor enzyme-like domain-containing protein</fullName>
    </recommendedName>
</protein>
<dbReference type="InterPro" id="IPR016187">
    <property type="entry name" value="CTDL_fold"/>
</dbReference>
<gene>
    <name evidence="2" type="ORF">BofuT4_P073630.1</name>
</gene>
<dbReference type="InterPro" id="IPR027417">
    <property type="entry name" value="P-loop_NTPase"/>
</dbReference>